<dbReference type="EMBL" id="SLWM01000005">
    <property type="protein sequence ID" value="TCO24032.1"/>
    <property type="molecule type" value="Genomic_DNA"/>
</dbReference>
<dbReference type="InterPro" id="IPR024072">
    <property type="entry name" value="DHFR-like_dom_sf"/>
</dbReference>
<dbReference type="InterPro" id="IPR002734">
    <property type="entry name" value="RibDG_C"/>
</dbReference>
<sequence length="192" mass="21094">MRKLIAAMKMSLDAKVEGPDGTADWVEAWSEDYGLTPQIDACLLGGGMYPGYESYWTGIQTKPETPAWLTSEPPTPAEREWADFIKQTPHYVLSSTLETTSWPNTTFLRSVDDVAALKQQPGKDIYVVGGARITASLIDAGLVDELRLIMYPLVAGTDSTALFATSPRRSAELLEVRKLDRGKVELTYGFAS</sequence>
<comment type="caution">
    <text evidence="2">The sequence shown here is derived from an EMBL/GenBank/DDBJ whole genome shotgun (WGS) entry which is preliminary data.</text>
</comment>
<evidence type="ECO:0000259" key="1">
    <source>
        <dbReference type="Pfam" id="PF01872"/>
    </source>
</evidence>
<dbReference type="InterPro" id="IPR050765">
    <property type="entry name" value="Riboflavin_Biosynth_HTPR"/>
</dbReference>
<dbReference type="PANTHER" id="PTHR38011">
    <property type="entry name" value="DIHYDROFOLATE REDUCTASE FAMILY PROTEIN (AFU_ORTHOLOGUE AFUA_8G06820)"/>
    <property type="match status" value="1"/>
</dbReference>
<dbReference type="SUPFAM" id="SSF53597">
    <property type="entry name" value="Dihydrofolate reductase-like"/>
    <property type="match status" value="1"/>
</dbReference>
<protein>
    <submittedName>
        <fullName evidence="2">Dihydrofolate reductase</fullName>
    </submittedName>
</protein>
<evidence type="ECO:0000313" key="2">
    <source>
        <dbReference type="EMBL" id="TCO24032.1"/>
    </source>
</evidence>
<dbReference type="PANTHER" id="PTHR38011:SF11">
    <property type="entry name" value="2,5-DIAMINO-6-RIBOSYLAMINO-4(3H)-PYRIMIDINONE 5'-PHOSPHATE REDUCTASE"/>
    <property type="match status" value="1"/>
</dbReference>
<organism evidence="2 3">
    <name type="scientific">Kribbella orskensis</name>
    <dbReference type="NCBI Taxonomy" id="2512216"/>
    <lineage>
        <taxon>Bacteria</taxon>
        <taxon>Bacillati</taxon>
        <taxon>Actinomycetota</taxon>
        <taxon>Actinomycetes</taxon>
        <taxon>Propionibacteriales</taxon>
        <taxon>Kribbellaceae</taxon>
        <taxon>Kribbella</taxon>
    </lineage>
</organism>
<reference evidence="2 3" key="1">
    <citation type="journal article" date="2015" name="Stand. Genomic Sci.">
        <title>Genomic Encyclopedia of Bacterial and Archaeal Type Strains, Phase III: the genomes of soil and plant-associated and newly described type strains.</title>
        <authorList>
            <person name="Whitman W.B."/>
            <person name="Woyke T."/>
            <person name="Klenk H.P."/>
            <person name="Zhou Y."/>
            <person name="Lilburn T.G."/>
            <person name="Beck B.J."/>
            <person name="De Vos P."/>
            <person name="Vandamme P."/>
            <person name="Eisen J.A."/>
            <person name="Garrity G."/>
            <person name="Hugenholtz P."/>
            <person name="Kyrpides N.C."/>
        </authorList>
    </citation>
    <scope>NUCLEOTIDE SEQUENCE [LARGE SCALE GENOMIC DNA]</scope>
    <source>
        <strain evidence="2 3">VKM Ac-2538</strain>
    </source>
</reference>
<proteinExistence type="predicted"/>
<name>A0ABY2BKV5_9ACTN</name>
<accession>A0ABY2BKV5</accession>
<dbReference type="Gene3D" id="3.40.430.10">
    <property type="entry name" value="Dihydrofolate Reductase, subunit A"/>
    <property type="match status" value="1"/>
</dbReference>
<keyword evidence="3" id="KW-1185">Reference proteome</keyword>
<dbReference type="Pfam" id="PF01872">
    <property type="entry name" value="RibD_C"/>
    <property type="match status" value="1"/>
</dbReference>
<evidence type="ECO:0000313" key="3">
    <source>
        <dbReference type="Proteomes" id="UP000295818"/>
    </source>
</evidence>
<gene>
    <name evidence="2" type="ORF">EV644_10562</name>
</gene>
<dbReference type="RefSeq" id="WP_132189005.1">
    <property type="nucleotide sequence ID" value="NZ_SLWM01000005.1"/>
</dbReference>
<dbReference type="Proteomes" id="UP000295818">
    <property type="component" value="Unassembled WGS sequence"/>
</dbReference>
<feature type="domain" description="Bacterial bifunctional deaminase-reductase C-terminal" evidence="1">
    <location>
        <begin position="2"/>
        <end position="181"/>
    </location>
</feature>